<organism evidence="1 2">
    <name type="scientific">Methylobacterium terricola</name>
    <dbReference type="NCBI Taxonomy" id="2583531"/>
    <lineage>
        <taxon>Bacteria</taxon>
        <taxon>Pseudomonadati</taxon>
        <taxon>Pseudomonadota</taxon>
        <taxon>Alphaproteobacteria</taxon>
        <taxon>Hyphomicrobiales</taxon>
        <taxon>Methylobacteriaceae</taxon>
        <taxon>Methylobacterium</taxon>
    </lineage>
</organism>
<dbReference type="RefSeq" id="WP_139037984.1">
    <property type="nucleotide sequence ID" value="NZ_VDDA01000012.1"/>
</dbReference>
<comment type="caution">
    <text evidence="1">The sequence shown here is derived from an EMBL/GenBank/DDBJ whole genome shotgun (WGS) entry which is preliminary data.</text>
</comment>
<reference evidence="1 2" key="1">
    <citation type="submission" date="2019-06" db="EMBL/GenBank/DDBJ databases">
        <title>Genome of Methylobacterium sp. 17Sr1-39.</title>
        <authorList>
            <person name="Seo T."/>
        </authorList>
    </citation>
    <scope>NUCLEOTIDE SEQUENCE [LARGE SCALE GENOMIC DNA]</scope>
    <source>
        <strain evidence="1 2">17Sr1-39</strain>
    </source>
</reference>
<gene>
    <name evidence="1" type="ORF">FF100_22395</name>
</gene>
<dbReference type="AlphaFoldDB" id="A0A5C4LCY8"/>
<evidence type="ECO:0000313" key="1">
    <source>
        <dbReference type="EMBL" id="TNC10425.1"/>
    </source>
</evidence>
<protein>
    <submittedName>
        <fullName evidence="1">Uncharacterized protein</fullName>
    </submittedName>
</protein>
<dbReference type="EMBL" id="VDDA01000012">
    <property type="protein sequence ID" value="TNC10425.1"/>
    <property type="molecule type" value="Genomic_DNA"/>
</dbReference>
<sequence length="128" mass="14482">MNANLSRADRRRFDRFCEKNEPTLAADRRFFERRPDRTYRVRLASAAEVETLRLTGRGSETPAGYRWYVAIRHVVQDVRVRAFAIGRDGLDTDVSDAVAANIYGWASGSIANLPEFESALREQMAGDA</sequence>
<proteinExistence type="predicted"/>
<dbReference type="OrthoDB" id="8006042at2"/>
<dbReference type="Proteomes" id="UP000305267">
    <property type="component" value="Unassembled WGS sequence"/>
</dbReference>
<name>A0A5C4LCY8_9HYPH</name>
<keyword evidence="2" id="KW-1185">Reference proteome</keyword>
<accession>A0A5C4LCY8</accession>
<evidence type="ECO:0000313" key="2">
    <source>
        <dbReference type="Proteomes" id="UP000305267"/>
    </source>
</evidence>